<keyword evidence="1" id="KW-0813">Transport</keyword>
<dbReference type="RefSeq" id="WP_025392720.1">
    <property type="nucleotide sequence ID" value="NZ_FMYU01000002.1"/>
</dbReference>
<dbReference type="InterPro" id="IPR017900">
    <property type="entry name" value="4Fe4S_Fe_S_CS"/>
</dbReference>
<dbReference type="Pfam" id="PF13247">
    <property type="entry name" value="Fer4_11"/>
    <property type="match status" value="1"/>
</dbReference>
<dbReference type="AlphaFoldDB" id="A0A1G6IRY9"/>
<evidence type="ECO:0000313" key="9">
    <source>
        <dbReference type="EMBL" id="SDC08506.1"/>
    </source>
</evidence>
<dbReference type="PROSITE" id="PS00198">
    <property type="entry name" value="4FE4S_FER_1"/>
    <property type="match status" value="1"/>
</dbReference>
<dbReference type="EMBL" id="FMYU01000002">
    <property type="protein sequence ID" value="SDC08506.1"/>
    <property type="molecule type" value="Genomic_DNA"/>
</dbReference>
<dbReference type="Proteomes" id="UP000199411">
    <property type="component" value="Unassembled WGS sequence"/>
</dbReference>
<keyword evidence="5" id="KW-0249">Electron transport</keyword>
<dbReference type="OrthoDB" id="9789030at2"/>
<keyword evidence="2" id="KW-0004">4Fe-4S</keyword>
<evidence type="ECO:0000256" key="1">
    <source>
        <dbReference type="ARBA" id="ARBA00022448"/>
    </source>
</evidence>
<feature type="domain" description="4Fe-4S ferredoxin-type" evidence="8">
    <location>
        <begin position="81"/>
        <end position="110"/>
    </location>
</feature>
<dbReference type="PROSITE" id="PS51379">
    <property type="entry name" value="4FE4S_FER_2"/>
    <property type="match status" value="2"/>
</dbReference>
<dbReference type="PANTHER" id="PTHR43177:SF5">
    <property type="entry name" value="ANAEROBIC DIMETHYL SULFOXIDE REDUCTASE CHAIN B-RELATED"/>
    <property type="match status" value="1"/>
</dbReference>
<dbReference type="InterPro" id="IPR017896">
    <property type="entry name" value="4Fe4S_Fe-S-bd"/>
</dbReference>
<reference evidence="10" key="1">
    <citation type="submission" date="2016-10" db="EMBL/GenBank/DDBJ databases">
        <authorList>
            <person name="Varghese N."/>
            <person name="Submissions S."/>
        </authorList>
    </citation>
    <scope>NUCLEOTIDE SEQUENCE [LARGE SCALE GENOMIC DNA]</scope>
    <source>
        <strain evidence="10">DSM 8415</strain>
    </source>
</reference>
<dbReference type="CDD" id="cd10563">
    <property type="entry name" value="CooF_like"/>
    <property type="match status" value="1"/>
</dbReference>
<evidence type="ECO:0000313" key="10">
    <source>
        <dbReference type="Proteomes" id="UP000199411"/>
    </source>
</evidence>
<evidence type="ECO:0000256" key="4">
    <source>
        <dbReference type="ARBA" id="ARBA00022737"/>
    </source>
</evidence>
<evidence type="ECO:0000256" key="5">
    <source>
        <dbReference type="ARBA" id="ARBA00022982"/>
    </source>
</evidence>
<dbReference type="GO" id="GO:0046872">
    <property type="term" value="F:metal ion binding"/>
    <property type="evidence" value="ECO:0007669"/>
    <property type="project" value="UniProtKB-KW"/>
</dbReference>
<dbReference type="InterPro" id="IPR050954">
    <property type="entry name" value="ET_IronSulfur_Cluster-Binding"/>
</dbReference>
<evidence type="ECO:0000256" key="3">
    <source>
        <dbReference type="ARBA" id="ARBA00022723"/>
    </source>
</evidence>
<keyword evidence="4" id="KW-0677">Repeat</keyword>
<organism evidence="9 10">
    <name type="scientific">Desulfurella multipotens</name>
    <dbReference type="NCBI Taxonomy" id="79269"/>
    <lineage>
        <taxon>Bacteria</taxon>
        <taxon>Pseudomonadati</taxon>
        <taxon>Campylobacterota</taxon>
        <taxon>Desulfurellia</taxon>
        <taxon>Desulfurellales</taxon>
        <taxon>Desulfurellaceae</taxon>
        <taxon>Desulfurella</taxon>
    </lineage>
</organism>
<gene>
    <name evidence="9" type="ORF">SAMN05660835_00285</name>
</gene>
<protein>
    <submittedName>
        <fullName evidence="9">Carbon-monoxide dehydrogenase iron sulfur subunit</fullName>
    </submittedName>
</protein>
<evidence type="ECO:0000259" key="8">
    <source>
        <dbReference type="PROSITE" id="PS51379"/>
    </source>
</evidence>
<evidence type="ECO:0000256" key="6">
    <source>
        <dbReference type="ARBA" id="ARBA00023004"/>
    </source>
</evidence>
<name>A0A1G6IRY9_9BACT</name>
<keyword evidence="7" id="KW-0411">Iron-sulfur</keyword>
<keyword evidence="3" id="KW-0479">Metal-binding</keyword>
<keyword evidence="10" id="KW-1185">Reference proteome</keyword>
<proteinExistence type="predicted"/>
<sequence>MKLVKINEDNCVYCHLCEVACKTEHSVSKDIIKAVKKENVLSRCTVEFNYPYSASIMCRHCDDAPCIFACQNGSMHRDERGYVVVNTQTCVGCWMCIMVCPYGVIKQGKNDDWGLSIKCDLCPDRSIPACVEACPNEALTFEEL</sequence>
<keyword evidence="6" id="KW-0408">Iron</keyword>
<evidence type="ECO:0000256" key="7">
    <source>
        <dbReference type="ARBA" id="ARBA00023014"/>
    </source>
</evidence>
<dbReference type="SUPFAM" id="SSF54862">
    <property type="entry name" value="4Fe-4S ferredoxins"/>
    <property type="match status" value="1"/>
</dbReference>
<feature type="domain" description="4Fe-4S ferredoxin-type" evidence="8">
    <location>
        <begin position="2"/>
        <end position="31"/>
    </location>
</feature>
<evidence type="ECO:0000256" key="2">
    <source>
        <dbReference type="ARBA" id="ARBA00022485"/>
    </source>
</evidence>
<dbReference type="Gene3D" id="3.30.70.20">
    <property type="match status" value="2"/>
</dbReference>
<dbReference type="PANTHER" id="PTHR43177">
    <property type="entry name" value="PROTEIN NRFC"/>
    <property type="match status" value="1"/>
</dbReference>
<dbReference type="GO" id="GO:0051539">
    <property type="term" value="F:4 iron, 4 sulfur cluster binding"/>
    <property type="evidence" value="ECO:0007669"/>
    <property type="project" value="UniProtKB-KW"/>
</dbReference>
<accession>A0A1G6IRY9</accession>